<accession>A0A1G5SCH3</accession>
<dbReference type="AlphaFoldDB" id="A0A1G5SCH3"/>
<evidence type="ECO:0000313" key="2">
    <source>
        <dbReference type="Proteomes" id="UP000198729"/>
    </source>
</evidence>
<dbReference type="Proteomes" id="UP000198729">
    <property type="component" value="Unassembled WGS sequence"/>
</dbReference>
<dbReference type="EMBL" id="FMWO01000037">
    <property type="protein sequence ID" value="SCZ84895.1"/>
    <property type="molecule type" value="Genomic_DNA"/>
</dbReference>
<proteinExistence type="predicted"/>
<keyword evidence="2" id="KW-1185">Reference proteome</keyword>
<sequence>MKCCAAIGVKKLLAGLFGNYYKKQAFCLKFDLFIATYETRYPKAALTLQKDREELLAFYDYQQLIGKA</sequence>
<dbReference type="STRING" id="51642.NSMM_300014"/>
<gene>
    <name evidence="1" type="ORF">NSMM_300014</name>
</gene>
<protein>
    <submittedName>
        <fullName evidence="1">Uncharacterized protein</fullName>
    </submittedName>
</protein>
<reference evidence="1 2" key="1">
    <citation type="submission" date="2016-10" db="EMBL/GenBank/DDBJ databases">
        <authorList>
            <person name="de Groot N.N."/>
        </authorList>
    </citation>
    <scope>NUCLEOTIDE SEQUENCE [LARGE SCALE GENOMIC DNA]</scope>
    <source>
        <strain evidence="1">1</strain>
    </source>
</reference>
<name>A0A1G5SCH3_9PROT</name>
<organism evidence="1 2">
    <name type="scientific">Nitrosomonas mobilis</name>
    <dbReference type="NCBI Taxonomy" id="51642"/>
    <lineage>
        <taxon>Bacteria</taxon>
        <taxon>Pseudomonadati</taxon>
        <taxon>Pseudomonadota</taxon>
        <taxon>Betaproteobacteria</taxon>
        <taxon>Nitrosomonadales</taxon>
        <taxon>Nitrosomonadaceae</taxon>
        <taxon>Nitrosomonas</taxon>
    </lineage>
</organism>
<evidence type="ECO:0000313" key="1">
    <source>
        <dbReference type="EMBL" id="SCZ84895.1"/>
    </source>
</evidence>